<dbReference type="PANTHER" id="PTHR22911">
    <property type="entry name" value="ACYL-MALONYL CONDENSING ENZYME-RELATED"/>
    <property type="match status" value="1"/>
</dbReference>
<dbReference type="Pfam" id="PF00892">
    <property type="entry name" value="EamA"/>
    <property type="match status" value="2"/>
</dbReference>
<feature type="transmembrane region" description="Helical" evidence="1">
    <location>
        <begin position="208"/>
        <end position="227"/>
    </location>
</feature>
<dbReference type="SUPFAM" id="SSF103481">
    <property type="entry name" value="Multidrug resistance efflux transporter EmrE"/>
    <property type="match status" value="2"/>
</dbReference>
<feature type="transmembrane region" description="Helical" evidence="1">
    <location>
        <begin position="181"/>
        <end position="202"/>
    </location>
</feature>
<comment type="caution">
    <text evidence="3">The sequence shown here is derived from an EMBL/GenBank/DDBJ whole genome shotgun (WGS) entry which is preliminary data.</text>
</comment>
<reference evidence="3 4" key="1">
    <citation type="submission" date="2016-11" db="EMBL/GenBank/DDBJ databases">
        <authorList>
            <person name="Varghese N."/>
            <person name="Submissions S."/>
        </authorList>
    </citation>
    <scope>NUCLEOTIDE SEQUENCE [LARGE SCALE GENOMIC DNA]</scope>
    <source>
        <strain evidence="3 4">DSM 20664</strain>
    </source>
</reference>
<dbReference type="Gene3D" id="1.10.3730.20">
    <property type="match status" value="1"/>
</dbReference>
<dbReference type="Proteomes" id="UP000185093">
    <property type="component" value="Unassembled WGS sequence"/>
</dbReference>
<keyword evidence="1" id="KW-0472">Membrane</keyword>
<evidence type="ECO:0000259" key="2">
    <source>
        <dbReference type="Pfam" id="PF00892"/>
    </source>
</evidence>
<accession>A0ABY1JDQ4</accession>
<feature type="transmembrane region" description="Helical" evidence="1">
    <location>
        <begin position="64"/>
        <end position="86"/>
    </location>
</feature>
<feature type="transmembrane region" description="Helical" evidence="1">
    <location>
        <begin position="92"/>
        <end position="109"/>
    </location>
</feature>
<sequence length="292" mass="31907">MVLGATLIWGTNGPVIRFINSFGVGPLLITLFRITVSTCIIMSICPRPRAQLIIPRREEITKPLFWLSSLGLISSNLGLSMAFLRISVGLTLILYYTAPIWAMIGAWIIARERPTVVQILALITSLSGVCFAVWDPGEGLRFDLMGIACALAAGAGYALYLLNGRFGLGKVSPFKAYLQNFMWASVICWIAAICSGEVSTLFKAPLKAYIGLLYMALCTSTLAFGMVSRALKYMSSSIASVISMSEVPLSMMWAFILLGERPEKSAIFGGIFICIAVILLSLEPLFYCRDNR</sequence>
<feature type="transmembrane region" description="Helical" evidence="1">
    <location>
        <begin position="140"/>
        <end position="160"/>
    </location>
</feature>
<dbReference type="InterPro" id="IPR000620">
    <property type="entry name" value="EamA_dom"/>
</dbReference>
<evidence type="ECO:0000313" key="4">
    <source>
        <dbReference type="Proteomes" id="UP000185093"/>
    </source>
</evidence>
<feature type="domain" description="EamA" evidence="2">
    <location>
        <begin position="1"/>
        <end position="133"/>
    </location>
</feature>
<dbReference type="EMBL" id="FSQZ01000001">
    <property type="protein sequence ID" value="SIN69918.1"/>
    <property type="molecule type" value="Genomic_DNA"/>
</dbReference>
<gene>
    <name evidence="3" type="ORF">SAMN05444368_1289</name>
</gene>
<proteinExistence type="predicted"/>
<evidence type="ECO:0000256" key="1">
    <source>
        <dbReference type="SAM" id="Phobius"/>
    </source>
</evidence>
<feature type="transmembrane region" description="Helical" evidence="1">
    <location>
        <begin position="265"/>
        <end position="287"/>
    </location>
</feature>
<keyword evidence="1" id="KW-0812">Transmembrane</keyword>
<dbReference type="PANTHER" id="PTHR22911:SF79">
    <property type="entry name" value="MOBA-LIKE NTP TRANSFERASE DOMAIN-CONTAINING PROTEIN"/>
    <property type="match status" value="1"/>
</dbReference>
<keyword evidence="4" id="KW-1185">Reference proteome</keyword>
<evidence type="ECO:0000313" key="3">
    <source>
        <dbReference type="EMBL" id="SIN69918.1"/>
    </source>
</evidence>
<feature type="transmembrane region" description="Helical" evidence="1">
    <location>
        <begin position="24"/>
        <end position="44"/>
    </location>
</feature>
<name>A0ABY1JDQ4_9BACT</name>
<keyword evidence="1" id="KW-1133">Transmembrane helix</keyword>
<feature type="domain" description="EamA" evidence="2">
    <location>
        <begin position="145"/>
        <end position="281"/>
    </location>
</feature>
<feature type="transmembrane region" description="Helical" evidence="1">
    <location>
        <begin position="239"/>
        <end position="259"/>
    </location>
</feature>
<feature type="transmembrane region" description="Helical" evidence="1">
    <location>
        <begin position="116"/>
        <end position="134"/>
    </location>
</feature>
<dbReference type="InterPro" id="IPR037185">
    <property type="entry name" value="EmrE-like"/>
</dbReference>
<protein>
    <submittedName>
        <fullName evidence="3">Permease of the drug/metabolite transporter (DMT) superfamily</fullName>
    </submittedName>
</protein>
<organism evidence="3 4">
    <name type="scientific">Acetomicrobium flavidum</name>
    <dbReference type="NCBI Taxonomy" id="49896"/>
    <lineage>
        <taxon>Bacteria</taxon>
        <taxon>Thermotogati</taxon>
        <taxon>Synergistota</taxon>
        <taxon>Synergistia</taxon>
        <taxon>Synergistales</taxon>
        <taxon>Acetomicrobiaceae</taxon>
        <taxon>Acetomicrobium</taxon>
    </lineage>
</organism>